<feature type="transmembrane region" description="Helical" evidence="7">
    <location>
        <begin position="579"/>
        <end position="598"/>
    </location>
</feature>
<accession>A0A3S1BUN2</accession>
<feature type="transmembrane region" description="Helical" evidence="7">
    <location>
        <begin position="696"/>
        <end position="718"/>
    </location>
</feature>
<comment type="subcellular location">
    <subcellularLocation>
        <location evidence="1">Membrane</location>
        <topology evidence="1">Multi-pass membrane protein</topology>
    </subcellularLocation>
</comment>
<dbReference type="InterPro" id="IPR004841">
    <property type="entry name" value="AA-permease/SLC12A_dom"/>
</dbReference>
<feature type="transmembrane region" description="Helical" evidence="7">
    <location>
        <begin position="296"/>
        <end position="317"/>
    </location>
</feature>
<evidence type="ECO:0000256" key="4">
    <source>
        <dbReference type="ARBA" id="ARBA00022989"/>
    </source>
</evidence>
<gene>
    <name evidence="10" type="ORF">EGW08_003102</name>
</gene>
<feature type="region of interest" description="Disordered" evidence="6">
    <location>
        <begin position="627"/>
        <end position="648"/>
    </location>
</feature>
<feature type="transmembrane region" description="Helical" evidence="7">
    <location>
        <begin position="757"/>
        <end position="774"/>
    </location>
</feature>
<comment type="caution">
    <text evidence="10">The sequence shown here is derived from an EMBL/GenBank/DDBJ whole genome shotgun (WGS) entry which is preliminary data.</text>
</comment>
<feature type="domain" description="Cationic amino acid transporter C-terminal" evidence="9">
    <location>
        <begin position="729"/>
        <end position="779"/>
    </location>
</feature>
<organism evidence="10 11">
    <name type="scientific">Elysia chlorotica</name>
    <name type="common">Eastern emerald elysia</name>
    <name type="synonym">Sea slug</name>
    <dbReference type="NCBI Taxonomy" id="188477"/>
    <lineage>
        <taxon>Eukaryota</taxon>
        <taxon>Metazoa</taxon>
        <taxon>Spiralia</taxon>
        <taxon>Lophotrochozoa</taxon>
        <taxon>Mollusca</taxon>
        <taxon>Gastropoda</taxon>
        <taxon>Heterobranchia</taxon>
        <taxon>Euthyneura</taxon>
        <taxon>Panpulmonata</taxon>
        <taxon>Sacoglossa</taxon>
        <taxon>Placobranchoidea</taxon>
        <taxon>Plakobranchidae</taxon>
        <taxon>Elysia</taxon>
    </lineage>
</organism>
<dbReference type="Pfam" id="PF00324">
    <property type="entry name" value="AA_permease"/>
    <property type="match status" value="1"/>
</dbReference>
<evidence type="ECO:0008006" key="12">
    <source>
        <dbReference type="Google" id="ProtNLM"/>
    </source>
</evidence>
<evidence type="ECO:0000259" key="8">
    <source>
        <dbReference type="Pfam" id="PF00324"/>
    </source>
</evidence>
<keyword evidence="11" id="KW-1185">Reference proteome</keyword>
<dbReference type="InterPro" id="IPR029485">
    <property type="entry name" value="CAT_C"/>
</dbReference>
<name>A0A3S1BUN2_ELYCH</name>
<feature type="transmembrane region" description="Helical" evidence="7">
    <location>
        <begin position="135"/>
        <end position="157"/>
    </location>
</feature>
<dbReference type="Gene3D" id="1.20.1740.10">
    <property type="entry name" value="Amino acid/polyamine transporter I"/>
    <property type="match status" value="2"/>
</dbReference>
<evidence type="ECO:0000256" key="3">
    <source>
        <dbReference type="ARBA" id="ARBA00022692"/>
    </source>
</evidence>
<evidence type="ECO:0000256" key="5">
    <source>
        <dbReference type="ARBA" id="ARBA00023136"/>
    </source>
</evidence>
<dbReference type="STRING" id="188477.A0A3S1BUN2"/>
<keyword evidence="3 7" id="KW-0812">Transmembrane</keyword>
<keyword evidence="5 7" id="KW-0472">Membrane</keyword>
<dbReference type="AlphaFoldDB" id="A0A3S1BUN2"/>
<feature type="region of interest" description="Disordered" evidence="6">
    <location>
        <begin position="505"/>
        <end position="530"/>
    </location>
</feature>
<dbReference type="GO" id="GO:0015171">
    <property type="term" value="F:amino acid transmembrane transporter activity"/>
    <property type="evidence" value="ECO:0007669"/>
    <property type="project" value="TreeGrafter"/>
</dbReference>
<keyword evidence="2" id="KW-0813">Transport</keyword>
<feature type="domain" description="Amino acid permease/ SLC12A" evidence="8">
    <location>
        <begin position="1"/>
        <end position="314"/>
    </location>
</feature>
<evidence type="ECO:0000313" key="10">
    <source>
        <dbReference type="EMBL" id="RUS89159.1"/>
    </source>
</evidence>
<feature type="transmembrane region" description="Helical" evidence="7">
    <location>
        <begin position="219"/>
        <end position="245"/>
    </location>
</feature>
<evidence type="ECO:0000313" key="11">
    <source>
        <dbReference type="Proteomes" id="UP000271974"/>
    </source>
</evidence>
<reference evidence="10 11" key="1">
    <citation type="submission" date="2019-01" db="EMBL/GenBank/DDBJ databases">
        <title>A draft genome assembly of the solar-powered sea slug Elysia chlorotica.</title>
        <authorList>
            <person name="Cai H."/>
            <person name="Li Q."/>
            <person name="Fang X."/>
            <person name="Li J."/>
            <person name="Curtis N.E."/>
            <person name="Altenburger A."/>
            <person name="Shibata T."/>
            <person name="Feng M."/>
            <person name="Maeda T."/>
            <person name="Schwartz J.A."/>
            <person name="Shigenobu S."/>
            <person name="Lundholm N."/>
            <person name="Nishiyama T."/>
            <person name="Yang H."/>
            <person name="Hasebe M."/>
            <person name="Li S."/>
            <person name="Pierce S.K."/>
            <person name="Wang J."/>
        </authorList>
    </citation>
    <scope>NUCLEOTIDE SEQUENCE [LARGE SCALE GENOMIC DNA]</scope>
    <source>
        <strain evidence="10">EC2010</strain>
        <tissue evidence="10">Whole organism of an adult</tissue>
    </source>
</reference>
<evidence type="ECO:0000256" key="1">
    <source>
        <dbReference type="ARBA" id="ARBA00004141"/>
    </source>
</evidence>
<protein>
    <recommendedName>
        <fullName evidence="12">Cationic amino acid transporter C-terminal domain-containing protein</fullName>
    </recommendedName>
</protein>
<feature type="transmembrane region" description="Helical" evidence="7">
    <location>
        <begin position="177"/>
        <end position="199"/>
    </location>
</feature>
<evidence type="ECO:0000256" key="6">
    <source>
        <dbReference type="SAM" id="MobiDB-lite"/>
    </source>
</evidence>
<dbReference type="Proteomes" id="UP000271974">
    <property type="component" value="Unassembled WGS sequence"/>
</dbReference>
<dbReference type="GO" id="GO:0005886">
    <property type="term" value="C:plasma membrane"/>
    <property type="evidence" value="ECO:0007669"/>
    <property type="project" value="TreeGrafter"/>
</dbReference>
<sequence length="805" mass="87396">MPRCGSGYTFCYVTLGELLAFVVGWSLVLEQVLMGAAAAQALWQYVDYMYNSTGGRNVTALFQLPNDQDDVLNTSPDFFSCCVAIAAVFLTFISIKRCATVHLLLIFLCALVLLAFICVGFFHVEAENWNSNPGFFAHGIGGIVSGAALLMSTFSGVDTLSSCSEEAKTPSKSLPSAFSFTLALVFTSLFLVTVALTLASPWQQLADDASLARAFETHGIFAANFVIGVGAVAGLLPVLIGSFLVPVKILYAMSEDNLLPKIFSKIGYNGVPVCAHFVTGTLIAACSLALEFSTVLQMSSIALLIEFTASAIIVLLIRYQPSPVGISREYSDLDGSYGSYEDIADCQDLFEFRQGDRPKLVILPQDDNGVSGRFGYGNKKYEPNLFCSATGMSEDRYSDKKIRQTTEFQRCAETGSYQSFFDASPASSCPSPSARPLANGFKRKETVSAQVPTAVYGERDRLKNAAYDSNGFTQHKSYGTDMDSHSDMTRYSACGDSSITEGNNNCSKKRLQVSGDRVDSKSKELGDPGDPMVRKLSLTCNLRGSGTEVSLRRGSSAASSLVNLGSYEADEATWRRARYFLLVYIAASTCLAVLTQVWPTRSADSALAQQDDDGMFSSAPALAVHAHPAKPDHVSHSSQNTHHRQSFGLEHEHRQKVFDPRIEEGGHYDVLMPGGSSSSGAIDCADPALAQHLSGAWWAVLLLCSSLLAMLVSGLCIAKQPQNRTALHFKTPYVPLVPLLALSGNMLLLGALPVTSWARFALWTLAGLFVYFGYSQRHSRHRRQDEQDVVLFDISQLPTHEDPNT</sequence>
<dbReference type="PANTHER" id="PTHR43243:SF4">
    <property type="entry name" value="CATIONIC AMINO ACID TRANSPORTER 4"/>
    <property type="match status" value="1"/>
</dbReference>
<feature type="transmembrane region" description="Helical" evidence="7">
    <location>
        <begin position="730"/>
        <end position="751"/>
    </location>
</feature>
<dbReference type="Pfam" id="PF13906">
    <property type="entry name" value="AA_permease_C"/>
    <property type="match status" value="1"/>
</dbReference>
<evidence type="ECO:0000259" key="9">
    <source>
        <dbReference type="Pfam" id="PF13906"/>
    </source>
</evidence>
<dbReference type="PANTHER" id="PTHR43243">
    <property type="entry name" value="INNER MEMBRANE TRANSPORTER YGJI-RELATED"/>
    <property type="match status" value="1"/>
</dbReference>
<feature type="transmembrane region" description="Helical" evidence="7">
    <location>
        <begin position="7"/>
        <end position="28"/>
    </location>
</feature>
<dbReference type="OrthoDB" id="3900342at2759"/>
<dbReference type="EMBL" id="RQTK01000064">
    <property type="protein sequence ID" value="RUS89159.1"/>
    <property type="molecule type" value="Genomic_DNA"/>
</dbReference>
<feature type="compositionally biased region" description="Basic and acidic residues" evidence="6">
    <location>
        <begin position="516"/>
        <end position="526"/>
    </location>
</feature>
<keyword evidence="4 7" id="KW-1133">Transmembrane helix</keyword>
<feature type="transmembrane region" description="Helical" evidence="7">
    <location>
        <begin position="102"/>
        <end position="123"/>
    </location>
</feature>
<feature type="transmembrane region" description="Helical" evidence="7">
    <location>
        <begin position="77"/>
        <end position="95"/>
    </location>
</feature>
<evidence type="ECO:0000256" key="2">
    <source>
        <dbReference type="ARBA" id="ARBA00022448"/>
    </source>
</evidence>
<feature type="transmembrane region" description="Helical" evidence="7">
    <location>
        <begin position="266"/>
        <end position="290"/>
    </location>
</feature>
<evidence type="ECO:0000256" key="7">
    <source>
        <dbReference type="SAM" id="Phobius"/>
    </source>
</evidence>
<proteinExistence type="predicted"/>